<dbReference type="Ensembl" id="ENSOTST00005179519.1">
    <property type="protein sequence ID" value="ENSOTSP00005121414.1"/>
    <property type="gene ID" value="ENSOTSG00005056046.1"/>
</dbReference>
<dbReference type="InterPro" id="IPR056862">
    <property type="entry name" value="VWA7_N"/>
</dbReference>
<feature type="domain" description="VWA7 N-terminal" evidence="2">
    <location>
        <begin position="47"/>
        <end position="136"/>
    </location>
</feature>
<reference evidence="3" key="3">
    <citation type="submission" date="2025-09" db="UniProtKB">
        <authorList>
            <consortium name="Ensembl"/>
        </authorList>
    </citation>
    <scope>IDENTIFICATION</scope>
</reference>
<keyword evidence="4" id="KW-1185">Reference proteome</keyword>
<dbReference type="PANTHER" id="PTHR14905">
    <property type="entry name" value="NG37"/>
    <property type="match status" value="1"/>
</dbReference>
<proteinExistence type="predicted"/>
<dbReference type="Proteomes" id="UP000694402">
    <property type="component" value="Unassembled WGS sequence"/>
</dbReference>
<feature type="signal peptide" evidence="1">
    <location>
        <begin position="1"/>
        <end position="16"/>
    </location>
</feature>
<reference evidence="4" key="1">
    <citation type="journal article" date="2018" name="PLoS ONE">
        <title>Chinook salmon (Oncorhynchus tshawytscha) genome and transcriptome.</title>
        <authorList>
            <person name="Christensen K.A."/>
            <person name="Leong J.S."/>
            <person name="Sakhrani D."/>
            <person name="Biagi C.A."/>
            <person name="Minkley D.R."/>
            <person name="Withler R.E."/>
            <person name="Rondeau E.B."/>
            <person name="Koop B.F."/>
            <person name="Devlin R.H."/>
        </authorList>
    </citation>
    <scope>NUCLEOTIDE SEQUENCE [LARGE SCALE GENOMIC DNA]</scope>
</reference>
<dbReference type="Pfam" id="PF25107">
    <property type="entry name" value="VWA7_N"/>
    <property type="match status" value="2"/>
</dbReference>
<organism evidence="3 4">
    <name type="scientific">Oncorhynchus tshawytscha</name>
    <name type="common">Chinook salmon</name>
    <name type="synonym">Salmo tshawytscha</name>
    <dbReference type="NCBI Taxonomy" id="74940"/>
    <lineage>
        <taxon>Eukaryota</taxon>
        <taxon>Metazoa</taxon>
        <taxon>Chordata</taxon>
        <taxon>Craniata</taxon>
        <taxon>Vertebrata</taxon>
        <taxon>Euteleostomi</taxon>
        <taxon>Actinopterygii</taxon>
        <taxon>Neopterygii</taxon>
        <taxon>Teleostei</taxon>
        <taxon>Protacanthopterygii</taxon>
        <taxon>Salmoniformes</taxon>
        <taxon>Salmonidae</taxon>
        <taxon>Salmoninae</taxon>
        <taxon>Oncorhynchus</taxon>
    </lineage>
</organism>
<accession>A0AAZ3Q054</accession>
<dbReference type="InterPro" id="IPR052577">
    <property type="entry name" value="VWA7"/>
</dbReference>
<dbReference type="AlphaFoldDB" id="A0AAZ3Q054"/>
<evidence type="ECO:0000259" key="2">
    <source>
        <dbReference type="Pfam" id="PF25107"/>
    </source>
</evidence>
<feature type="domain" description="VWA7 N-terminal" evidence="2">
    <location>
        <begin position="156"/>
        <end position="251"/>
    </location>
</feature>
<sequence>QSWLLSLLLLQTGVQGFMVLIAGRSMDHLEITRAAILQTTAQVCKPLTVEALSLACSSSWSAKSFQSAISDVTWRNAGVDFRHLFNEKYHFDGERFVEGRKLITDGMTSVKASIKQVNFEAARQKLGVILHNLQVILSRLGHSVLCFRYIFWSGQDKDTPTCQSCVGNNIPGNIIRDHFYIFLTFIYLGKSCSHGGSSDQTRRQEPTGGINKDSLESNHGNWHTAAAEVAVAATSQLLEDIRGAARDTDFLNHMRTPSSTRVSAFSNVFLSSL</sequence>
<evidence type="ECO:0000313" key="3">
    <source>
        <dbReference type="Ensembl" id="ENSOTSP00005121414.1"/>
    </source>
</evidence>
<protein>
    <recommendedName>
        <fullName evidence="2">VWA7 N-terminal domain-containing protein</fullName>
    </recommendedName>
</protein>
<name>A0AAZ3Q054_ONCTS</name>
<evidence type="ECO:0000313" key="4">
    <source>
        <dbReference type="Proteomes" id="UP000694402"/>
    </source>
</evidence>
<keyword evidence="1" id="KW-0732">Signal</keyword>
<dbReference type="PANTHER" id="PTHR14905:SF18">
    <property type="entry name" value="VON WILLEBRAND FACTOR A DOMAIN-CONTAINING 10, TANDEM DUPLICATE 1-RELATED"/>
    <property type="match status" value="1"/>
</dbReference>
<feature type="chain" id="PRO_5044328703" description="VWA7 N-terminal domain-containing protein" evidence="1">
    <location>
        <begin position="17"/>
        <end position="273"/>
    </location>
</feature>
<evidence type="ECO:0000256" key="1">
    <source>
        <dbReference type="SAM" id="SignalP"/>
    </source>
</evidence>
<reference evidence="3" key="2">
    <citation type="submission" date="2025-08" db="UniProtKB">
        <authorList>
            <consortium name="Ensembl"/>
        </authorList>
    </citation>
    <scope>IDENTIFICATION</scope>
</reference>
<dbReference type="GeneTree" id="ENSGT00390000011517"/>